<feature type="chain" id="PRO_5046440968" evidence="1">
    <location>
        <begin position="22"/>
        <end position="136"/>
    </location>
</feature>
<sequence length="136" mass="15098">MKYILALAVVVMIGVVPTFHAAAVPEKTNSLEVRTIPVGAEQQMEPENWNLQYKIKKQHVYVECVLPDFPLAENEKKGHGFLRVKIDGKTAAKMGQAAFVLKHLPPGKHEITIEPISYQNSSNKDTASFEVEIPSS</sequence>
<proteinExistence type="predicted"/>
<evidence type="ECO:0000256" key="1">
    <source>
        <dbReference type="SAM" id="SignalP"/>
    </source>
</evidence>
<dbReference type="Proteomes" id="UP001597520">
    <property type="component" value="Unassembled WGS sequence"/>
</dbReference>
<dbReference type="EMBL" id="JBHUML010000002">
    <property type="protein sequence ID" value="MFD2704927.1"/>
    <property type="molecule type" value="Genomic_DNA"/>
</dbReference>
<evidence type="ECO:0000313" key="2">
    <source>
        <dbReference type="EMBL" id="MFD2704927.1"/>
    </source>
</evidence>
<feature type="signal peptide" evidence="1">
    <location>
        <begin position="1"/>
        <end position="21"/>
    </location>
</feature>
<comment type="caution">
    <text evidence="2">The sequence shown here is derived from an EMBL/GenBank/DDBJ whole genome shotgun (WGS) entry which is preliminary data.</text>
</comment>
<keyword evidence="1" id="KW-0732">Signal</keyword>
<gene>
    <name evidence="2" type="ORF">ACFSUB_05560</name>
</gene>
<evidence type="ECO:0000313" key="3">
    <source>
        <dbReference type="Proteomes" id="UP001597520"/>
    </source>
</evidence>
<keyword evidence="3" id="KW-1185">Reference proteome</keyword>
<accession>A0ABW5T0S2</accession>
<organism evidence="2 3">
    <name type="scientific">Salibacterium lacus</name>
    <dbReference type="NCBI Taxonomy" id="1898109"/>
    <lineage>
        <taxon>Bacteria</taxon>
        <taxon>Bacillati</taxon>
        <taxon>Bacillota</taxon>
        <taxon>Bacilli</taxon>
        <taxon>Bacillales</taxon>
        <taxon>Bacillaceae</taxon>
    </lineage>
</organism>
<dbReference type="RefSeq" id="WP_380712196.1">
    <property type="nucleotide sequence ID" value="NZ_JBHUML010000002.1"/>
</dbReference>
<reference evidence="3" key="1">
    <citation type="journal article" date="2019" name="Int. J. Syst. Evol. Microbiol.">
        <title>The Global Catalogue of Microorganisms (GCM) 10K type strain sequencing project: providing services to taxonomists for standard genome sequencing and annotation.</title>
        <authorList>
            <consortium name="The Broad Institute Genomics Platform"/>
            <consortium name="The Broad Institute Genome Sequencing Center for Infectious Disease"/>
            <person name="Wu L."/>
            <person name="Ma J."/>
        </authorList>
    </citation>
    <scope>NUCLEOTIDE SEQUENCE [LARGE SCALE GENOMIC DNA]</scope>
    <source>
        <strain evidence="3">KCTC 33792</strain>
    </source>
</reference>
<name>A0ABW5T0S2_9BACI</name>
<protein>
    <submittedName>
        <fullName evidence="2">Uncharacterized protein</fullName>
    </submittedName>
</protein>